<dbReference type="InterPro" id="IPR050369">
    <property type="entry name" value="RBOH/FRE"/>
</dbReference>
<dbReference type="InterPro" id="IPR013130">
    <property type="entry name" value="Fe3_Rdtase_TM_dom"/>
</dbReference>
<keyword evidence="9" id="KW-1185">Reference proteome</keyword>
<protein>
    <recommendedName>
        <fullName evidence="7">Ferric oxidoreductase domain-containing protein</fullName>
    </recommendedName>
</protein>
<dbReference type="PANTHER" id="PTHR11972:SF69">
    <property type="entry name" value="FERRIC REDUCTION OXIDASE 6-RELATED"/>
    <property type="match status" value="1"/>
</dbReference>
<dbReference type="InterPro" id="IPR039261">
    <property type="entry name" value="FNR_nucleotide-bd"/>
</dbReference>
<evidence type="ECO:0000313" key="8">
    <source>
        <dbReference type="EMBL" id="KAK9857981.1"/>
    </source>
</evidence>
<organism evidence="8 9">
    <name type="scientific">Apatococcus fuscideae</name>
    <dbReference type="NCBI Taxonomy" id="2026836"/>
    <lineage>
        <taxon>Eukaryota</taxon>
        <taxon>Viridiplantae</taxon>
        <taxon>Chlorophyta</taxon>
        <taxon>core chlorophytes</taxon>
        <taxon>Trebouxiophyceae</taxon>
        <taxon>Chlorellales</taxon>
        <taxon>Chlorellaceae</taxon>
        <taxon>Apatococcus</taxon>
    </lineage>
</organism>
<reference evidence="8 9" key="1">
    <citation type="journal article" date="2024" name="Nat. Commun.">
        <title>Phylogenomics reveals the evolutionary origins of lichenization in chlorophyte algae.</title>
        <authorList>
            <person name="Puginier C."/>
            <person name="Libourel C."/>
            <person name="Otte J."/>
            <person name="Skaloud P."/>
            <person name="Haon M."/>
            <person name="Grisel S."/>
            <person name="Petersen M."/>
            <person name="Berrin J.G."/>
            <person name="Delaux P.M."/>
            <person name="Dal Grande F."/>
            <person name="Keller J."/>
        </authorList>
    </citation>
    <scope>NUCLEOTIDE SEQUENCE [LARGE SCALE GENOMIC DNA]</scope>
    <source>
        <strain evidence="8 9">SAG 2523</strain>
    </source>
</reference>
<dbReference type="GO" id="GO:0005886">
    <property type="term" value="C:plasma membrane"/>
    <property type="evidence" value="ECO:0007669"/>
    <property type="project" value="TreeGrafter"/>
</dbReference>
<dbReference type="AlphaFoldDB" id="A0AAW1SSQ1"/>
<keyword evidence="4" id="KW-0560">Oxidoreductase</keyword>
<feature type="domain" description="Ferric oxidoreductase" evidence="7">
    <location>
        <begin position="44"/>
        <end position="169"/>
    </location>
</feature>
<dbReference type="PANTHER" id="PTHR11972">
    <property type="entry name" value="NADPH OXIDASE"/>
    <property type="match status" value="1"/>
</dbReference>
<evidence type="ECO:0000313" key="9">
    <source>
        <dbReference type="Proteomes" id="UP001485043"/>
    </source>
</evidence>
<comment type="subcellular location">
    <subcellularLocation>
        <location evidence="1">Membrane</location>
        <topology evidence="1">Multi-pass membrane protein</topology>
    </subcellularLocation>
</comment>
<feature type="transmembrane region" description="Helical" evidence="6">
    <location>
        <begin position="75"/>
        <end position="93"/>
    </location>
</feature>
<dbReference type="Proteomes" id="UP001485043">
    <property type="component" value="Unassembled WGS sequence"/>
</dbReference>
<keyword evidence="3 6" id="KW-1133">Transmembrane helix</keyword>
<proteinExistence type="predicted"/>
<evidence type="ECO:0000256" key="6">
    <source>
        <dbReference type="SAM" id="Phobius"/>
    </source>
</evidence>
<dbReference type="GO" id="GO:0016491">
    <property type="term" value="F:oxidoreductase activity"/>
    <property type="evidence" value="ECO:0007669"/>
    <property type="project" value="UniProtKB-KW"/>
</dbReference>
<comment type="caution">
    <text evidence="8">The sequence shown here is derived from an EMBL/GenBank/DDBJ whole genome shotgun (WGS) entry which is preliminary data.</text>
</comment>
<accession>A0AAW1SSQ1</accession>
<dbReference type="Gene3D" id="3.40.50.80">
    <property type="entry name" value="Nucleotide-binding domain of ferredoxin-NADP reductase (FNR) module"/>
    <property type="match status" value="1"/>
</dbReference>
<feature type="transmembrane region" description="Helical" evidence="6">
    <location>
        <begin position="360"/>
        <end position="383"/>
    </location>
</feature>
<feature type="transmembrane region" description="Helical" evidence="6">
    <location>
        <begin position="44"/>
        <end position="63"/>
    </location>
</feature>
<evidence type="ECO:0000256" key="3">
    <source>
        <dbReference type="ARBA" id="ARBA00022989"/>
    </source>
</evidence>
<keyword evidence="2 6" id="KW-0812">Transmembrane</keyword>
<evidence type="ECO:0000259" key="7">
    <source>
        <dbReference type="Pfam" id="PF01794"/>
    </source>
</evidence>
<evidence type="ECO:0000256" key="1">
    <source>
        <dbReference type="ARBA" id="ARBA00004141"/>
    </source>
</evidence>
<gene>
    <name evidence="8" type="ORF">WJX84_006676</name>
</gene>
<dbReference type="EMBL" id="JALJOV010000947">
    <property type="protein sequence ID" value="KAK9857981.1"/>
    <property type="molecule type" value="Genomic_DNA"/>
</dbReference>
<evidence type="ECO:0000256" key="4">
    <source>
        <dbReference type="ARBA" id="ARBA00023002"/>
    </source>
</evidence>
<feature type="transmembrane region" description="Helical" evidence="6">
    <location>
        <begin position="118"/>
        <end position="142"/>
    </location>
</feature>
<name>A0AAW1SSQ1_9CHLO</name>
<evidence type="ECO:0000256" key="2">
    <source>
        <dbReference type="ARBA" id="ARBA00022692"/>
    </source>
</evidence>
<dbReference type="Pfam" id="PF01794">
    <property type="entry name" value="Ferric_reduct"/>
    <property type="match status" value="1"/>
</dbReference>
<evidence type="ECO:0000256" key="5">
    <source>
        <dbReference type="ARBA" id="ARBA00023136"/>
    </source>
</evidence>
<keyword evidence="5 6" id="KW-0472">Membrane</keyword>
<sequence>MYVKRDWDGLDKMNELGIALPESRALMQLSSVALIWGQMLWPSLWFFFLPVCHMSFFTVWTGIPFQKMIRYHRWVGHIMLTVVSLHGILYYIYWGRKSESCALTGFWVQFKDWYNEPLVIQSSVMNLPGSLSWFFGIAIWVTSFEWMRRNYFEVFYRTHIVSMLGFIFFAQMHYSYMWTAYGGSLCIYFVDLVYRYSQSTSVSAITAAKELMDRIQRGEQLAVRYSGPFGATSETNPIGKSAVAFVGGGIAAVPLIAKLRDLVRRHNASMNKGHTDLPSKVLLVWASRNVEEFTALDLPLLSAIRDQTGWLDVRLFNTGMTGPASSGFSADAMAENGLKGNGAAPYEPSSNGTYQAPKKFGALVQFSMIVCGLGFAYILFFVINIVRYLVTRRQETAQAWPQLADMDSAYSATVQHYQGQQQLTFVEDGLSLPITPGRPDLHAILGELRETTMADKGPSSAFGKVQLYVGGHDQLVNDVHFVVRQLNGYAAGPGFEVHREAWTL</sequence>